<dbReference type="GO" id="GO:0005634">
    <property type="term" value="C:nucleus"/>
    <property type="evidence" value="ECO:0007669"/>
    <property type="project" value="UniProtKB-SubCell"/>
</dbReference>
<dbReference type="Gene3D" id="3.30.160.570">
    <property type="entry name" value="Ncd80 complex, Spc24 subunit"/>
    <property type="match status" value="1"/>
</dbReference>
<dbReference type="Proteomes" id="UP001178461">
    <property type="component" value="Chromosome 17"/>
</dbReference>
<dbReference type="AlphaFoldDB" id="A0AA35LHY1"/>
<dbReference type="PANTHER" id="PTHR22142:SF2">
    <property type="entry name" value="KINETOCHORE PROTEIN SPC24"/>
    <property type="match status" value="1"/>
</dbReference>
<keyword evidence="6 12" id="KW-0995">Kinetochore</keyword>
<keyword evidence="10 12" id="KW-0137">Centromere</keyword>
<evidence type="ECO:0000256" key="4">
    <source>
        <dbReference type="ARBA" id="ARBA00022618"/>
    </source>
</evidence>
<keyword evidence="3 12" id="KW-0158">Chromosome</keyword>
<evidence type="ECO:0000256" key="1">
    <source>
        <dbReference type="ARBA" id="ARBA00007804"/>
    </source>
</evidence>
<dbReference type="GO" id="GO:0007059">
    <property type="term" value="P:chromosome segregation"/>
    <property type="evidence" value="ECO:0007669"/>
    <property type="project" value="TreeGrafter"/>
</dbReference>
<evidence type="ECO:0000256" key="11">
    <source>
        <dbReference type="ARBA" id="ARBA00045419"/>
    </source>
</evidence>
<dbReference type="EMBL" id="OX395142">
    <property type="protein sequence ID" value="CAI5796168.1"/>
    <property type="molecule type" value="Genomic_DNA"/>
</dbReference>
<evidence type="ECO:0000256" key="2">
    <source>
        <dbReference type="ARBA" id="ARBA00013690"/>
    </source>
</evidence>
<evidence type="ECO:0000256" key="8">
    <source>
        <dbReference type="ARBA" id="ARBA00023242"/>
    </source>
</evidence>
<dbReference type="GO" id="GO:0051301">
    <property type="term" value="P:cell division"/>
    <property type="evidence" value="ECO:0007669"/>
    <property type="project" value="UniProtKB-UniRule"/>
</dbReference>
<reference evidence="15" key="1">
    <citation type="submission" date="2022-12" db="EMBL/GenBank/DDBJ databases">
        <authorList>
            <person name="Alioto T."/>
            <person name="Alioto T."/>
            <person name="Gomez Garrido J."/>
        </authorList>
    </citation>
    <scope>NUCLEOTIDE SEQUENCE</scope>
</reference>
<accession>A0AA35LHY1</accession>
<evidence type="ECO:0000256" key="3">
    <source>
        <dbReference type="ARBA" id="ARBA00022454"/>
    </source>
</evidence>
<protein>
    <recommendedName>
        <fullName evidence="2 12">Kinetochore protein Spc24</fullName>
    </recommendedName>
</protein>
<comment type="similarity">
    <text evidence="1 12">Belongs to the SPC24 family.</text>
</comment>
<comment type="function">
    <text evidence="11">Acts as a component of the essential kinetochore-associated NDC80 complex, which is required for chromosome segregation and spindle checkpoint activity. Required for kinetochore integrity and the organization of stable microtubule binding sites in the outer plate of the kinetochore. The NDC80 complex synergistically enhances the affinity of the SKA1 complex for microtubules and may allow the NDC80 complex to track depolymerizing microtubules.</text>
</comment>
<feature type="region of interest" description="Disordered" evidence="14">
    <location>
        <begin position="1"/>
        <end position="25"/>
    </location>
</feature>
<dbReference type="PANTHER" id="PTHR22142">
    <property type="match status" value="1"/>
</dbReference>
<dbReference type="GO" id="GO:0031262">
    <property type="term" value="C:Ndc80 complex"/>
    <property type="evidence" value="ECO:0007669"/>
    <property type="project" value="TreeGrafter"/>
</dbReference>
<keyword evidence="5 12" id="KW-0498">Mitosis</keyword>
<evidence type="ECO:0000256" key="6">
    <source>
        <dbReference type="ARBA" id="ARBA00022838"/>
    </source>
</evidence>
<evidence type="ECO:0000256" key="13">
    <source>
        <dbReference type="SAM" id="Coils"/>
    </source>
</evidence>
<evidence type="ECO:0000313" key="16">
    <source>
        <dbReference type="Proteomes" id="UP001178461"/>
    </source>
</evidence>
<evidence type="ECO:0000256" key="9">
    <source>
        <dbReference type="ARBA" id="ARBA00023306"/>
    </source>
</evidence>
<feature type="coiled-coil region" evidence="13">
    <location>
        <begin position="154"/>
        <end position="243"/>
    </location>
</feature>
<dbReference type="Pfam" id="PF08286">
    <property type="entry name" value="Spc24"/>
    <property type="match status" value="1"/>
</dbReference>
<evidence type="ECO:0000256" key="7">
    <source>
        <dbReference type="ARBA" id="ARBA00023054"/>
    </source>
</evidence>
<evidence type="ECO:0000313" key="15">
    <source>
        <dbReference type="EMBL" id="CAI5796168.1"/>
    </source>
</evidence>
<dbReference type="GO" id="GO:0008017">
    <property type="term" value="F:microtubule binding"/>
    <property type="evidence" value="ECO:0007669"/>
    <property type="project" value="TreeGrafter"/>
</dbReference>
<evidence type="ECO:0000256" key="5">
    <source>
        <dbReference type="ARBA" id="ARBA00022776"/>
    </source>
</evidence>
<keyword evidence="9 12" id="KW-0131">Cell cycle</keyword>
<gene>
    <name evidence="15" type="ORF">PODLI_1B026019</name>
</gene>
<dbReference type="CDD" id="cd11565">
    <property type="entry name" value="RWD_Spc24"/>
    <property type="match status" value="1"/>
</dbReference>
<organism evidence="15 16">
    <name type="scientific">Podarcis lilfordi</name>
    <name type="common">Lilford's wall lizard</name>
    <dbReference type="NCBI Taxonomy" id="74358"/>
    <lineage>
        <taxon>Eukaryota</taxon>
        <taxon>Metazoa</taxon>
        <taxon>Chordata</taxon>
        <taxon>Craniata</taxon>
        <taxon>Vertebrata</taxon>
        <taxon>Euteleostomi</taxon>
        <taxon>Lepidosauria</taxon>
        <taxon>Squamata</taxon>
        <taxon>Bifurcata</taxon>
        <taxon>Unidentata</taxon>
        <taxon>Episquamata</taxon>
        <taxon>Laterata</taxon>
        <taxon>Lacertibaenia</taxon>
        <taxon>Lacertidae</taxon>
        <taxon>Podarcis</taxon>
    </lineage>
</organism>
<keyword evidence="16" id="KW-1185">Reference proteome</keyword>
<evidence type="ECO:0000256" key="12">
    <source>
        <dbReference type="RuleBase" id="RU368011"/>
    </source>
</evidence>
<keyword evidence="7 13" id="KW-0175">Coiled coil</keyword>
<name>A0AA35LHY1_9SAUR</name>
<comment type="subunit">
    <text evidence="12">Component of the NDC80 complex.</text>
</comment>
<dbReference type="InterPro" id="IPR013252">
    <property type="entry name" value="Ndc80_Spc24"/>
</dbReference>
<keyword evidence="4 12" id="KW-0132">Cell division</keyword>
<sequence>MEKQLRTRNRVGAEQRPLASLRGEGVARVEARRFQEGGAGKEDEEERSACAREESRVYVQAAGRKTFGLGNVTKPAAIEALGILIGAMAALSEELQHLDRRTKQLLEMMTRASGAEILKETLVKEEQMLSKLWDTQKSTAQLLKDLMTAEEKVAQKLCDREQQLNANLQKLQKIEDELLQANEKAAELRTNTKYPFPFAFGAKSKHPLLLFLNSHHTDLRKELEALKEEIRQKEKNADNDAIVSKSAMYIVHLYYQICRIDWDYSCELTIVKGIHYGPDIAQPINLDSSQHSRSFICDYLWNLVSTAW</sequence>
<comment type="subcellular location">
    <subcellularLocation>
        <location evidence="12">Nucleus</location>
    </subcellularLocation>
    <subcellularLocation>
        <location evidence="12">Chromosome</location>
        <location evidence="12">Centromere</location>
        <location evidence="12">Kinetochore</location>
    </subcellularLocation>
</comment>
<evidence type="ECO:0000256" key="10">
    <source>
        <dbReference type="ARBA" id="ARBA00023328"/>
    </source>
</evidence>
<keyword evidence="8 12" id="KW-0539">Nucleus</keyword>
<proteinExistence type="inferred from homology"/>
<evidence type="ECO:0000256" key="14">
    <source>
        <dbReference type="SAM" id="MobiDB-lite"/>
    </source>
</evidence>